<dbReference type="Proteomes" id="UP001362999">
    <property type="component" value="Unassembled WGS sequence"/>
</dbReference>
<feature type="domain" description="T6SS Phospholipase effector Tle1-like catalytic" evidence="1">
    <location>
        <begin position="2"/>
        <end position="279"/>
    </location>
</feature>
<dbReference type="InterPro" id="IPR029058">
    <property type="entry name" value="AB_hydrolase_fold"/>
</dbReference>
<evidence type="ECO:0000259" key="1">
    <source>
        <dbReference type="Pfam" id="PF09994"/>
    </source>
</evidence>
<dbReference type="EMBL" id="JAWWNJ010000002">
    <property type="protein sequence ID" value="KAK7061252.1"/>
    <property type="molecule type" value="Genomic_DNA"/>
</dbReference>
<accession>A0AAW0E6M4</accession>
<keyword evidence="3" id="KW-1185">Reference proteome</keyword>
<dbReference type="PANTHER" id="PTHR33840:SF1">
    <property type="entry name" value="TLE1 PHOSPHOLIPASE DOMAIN-CONTAINING PROTEIN"/>
    <property type="match status" value="1"/>
</dbReference>
<gene>
    <name evidence="2" type="ORF">R3P38DRAFT_650227</name>
</gene>
<reference evidence="2 3" key="1">
    <citation type="journal article" date="2024" name="J Genomics">
        <title>Draft genome sequencing and assembly of Favolaschia claudopus CIRM-BRFM 2984 isolated from oak limbs.</title>
        <authorList>
            <person name="Navarro D."/>
            <person name="Drula E."/>
            <person name="Chaduli D."/>
            <person name="Cazenave R."/>
            <person name="Ahrendt S."/>
            <person name="Wang J."/>
            <person name="Lipzen A."/>
            <person name="Daum C."/>
            <person name="Barry K."/>
            <person name="Grigoriev I.V."/>
            <person name="Favel A."/>
            <person name="Rosso M.N."/>
            <person name="Martin F."/>
        </authorList>
    </citation>
    <scope>NUCLEOTIDE SEQUENCE [LARGE SCALE GENOMIC DNA]</scope>
    <source>
        <strain evidence="2 3">CIRM-BRFM 2984</strain>
    </source>
</reference>
<proteinExistence type="predicted"/>
<sequence length="422" mass="46685">MKTLLVFCDGTGMDGSLSTLSSIDQPTNQHNGHHANGNVVAAAEFERDVQPQCASNVLRLARSVKSVDSRGNEQIVYYQSGVGSEANFEGRTDAGSLIFQALGSAVASKIRDAYAFIAQNYEDGDQICLFGFSRGAYTARKLSGLIDVIGVLTRKDLSYFFEIWRQMIDKETPVIPLDTRRPKIKCVGVWDTVGSVFNEIDALNIDDTSLPTIVEVALHALSLQENRQKFLPTLWTVPEGGLQPNQVLKQVWFAGAHSDVGGGYERHELSDITLFWMAGEIHSLNLLALDLPFLRSYAQPKPEPWGTSQPHNAYIETPLILRAAYGHETRLESGRITNSKAVFHESVKYSPGELKSSEFMVTMGALQNKFDSGEGWGPKYEEMNEFEKFCKDEWGKPGVGGAKRHGVENPVIVVGPSVRRIR</sequence>
<evidence type="ECO:0000313" key="3">
    <source>
        <dbReference type="Proteomes" id="UP001362999"/>
    </source>
</evidence>
<dbReference type="InterPro" id="IPR018712">
    <property type="entry name" value="Tle1-like_cat"/>
</dbReference>
<dbReference type="PANTHER" id="PTHR33840">
    <property type="match status" value="1"/>
</dbReference>
<evidence type="ECO:0000313" key="2">
    <source>
        <dbReference type="EMBL" id="KAK7061252.1"/>
    </source>
</evidence>
<comment type="caution">
    <text evidence="2">The sequence shown here is derived from an EMBL/GenBank/DDBJ whole genome shotgun (WGS) entry which is preliminary data.</text>
</comment>
<dbReference type="Pfam" id="PF09994">
    <property type="entry name" value="T6SS_Tle1-like_cat"/>
    <property type="match status" value="1"/>
</dbReference>
<dbReference type="SUPFAM" id="SSF53474">
    <property type="entry name" value="alpha/beta-Hydrolases"/>
    <property type="match status" value="1"/>
</dbReference>
<protein>
    <recommendedName>
        <fullName evidence="1">T6SS Phospholipase effector Tle1-like catalytic domain-containing protein</fullName>
    </recommendedName>
</protein>
<dbReference type="AlphaFoldDB" id="A0AAW0E6M4"/>
<organism evidence="2 3">
    <name type="scientific">Favolaschia claudopus</name>
    <dbReference type="NCBI Taxonomy" id="2862362"/>
    <lineage>
        <taxon>Eukaryota</taxon>
        <taxon>Fungi</taxon>
        <taxon>Dikarya</taxon>
        <taxon>Basidiomycota</taxon>
        <taxon>Agaricomycotina</taxon>
        <taxon>Agaricomycetes</taxon>
        <taxon>Agaricomycetidae</taxon>
        <taxon>Agaricales</taxon>
        <taxon>Marasmiineae</taxon>
        <taxon>Mycenaceae</taxon>
        <taxon>Favolaschia</taxon>
    </lineage>
</organism>
<name>A0AAW0E6M4_9AGAR</name>